<reference evidence="3" key="1">
    <citation type="submission" date="2015-06" db="EMBL/GenBank/DDBJ databases">
        <authorList>
            <person name="Lim Y.L."/>
            <person name="Ee R."/>
            <person name="Yong D."/>
            <person name="How K.Y."/>
            <person name="Yin W.F."/>
            <person name="Chan K.G."/>
        </authorList>
    </citation>
    <scope>NUCLEOTIDE SEQUENCE [LARGE SCALE GENOMIC DNA]</scope>
    <source>
        <strain evidence="3">DSM 25325</strain>
    </source>
</reference>
<sequence>MKRLTLASALVSLTLAAAAVPAFASDAYPDGSQLAWVLQTSSVTRAQVRAELVQAEQQGLLLQTDTVYPKLADPVSTKTRAQVEQELVGYTPAPFYRGQ</sequence>
<feature type="signal peptide" evidence="1">
    <location>
        <begin position="1"/>
        <end position="24"/>
    </location>
</feature>
<dbReference type="InterPro" id="IPR025421">
    <property type="entry name" value="DUF4148"/>
</dbReference>
<dbReference type="OrthoDB" id="8686975at2"/>
<keyword evidence="3" id="KW-1185">Reference proteome</keyword>
<gene>
    <name evidence="2" type="ORF">ABW99_09090</name>
</gene>
<organism evidence="2 3">
    <name type="scientific">Pandoraea thiooxydans</name>
    <dbReference type="NCBI Taxonomy" id="445709"/>
    <lineage>
        <taxon>Bacteria</taxon>
        <taxon>Pseudomonadati</taxon>
        <taxon>Pseudomonadota</taxon>
        <taxon>Betaproteobacteria</taxon>
        <taxon>Burkholderiales</taxon>
        <taxon>Burkholderiaceae</taxon>
        <taxon>Pandoraea</taxon>
    </lineage>
</organism>
<proteinExistence type="predicted"/>
<dbReference type="KEGG" id="ptx:ABW99_09090"/>
<dbReference type="PATRIC" id="fig|445709.3.peg.1945"/>
<dbReference type="RefSeq" id="WP_047214172.1">
    <property type="nucleotide sequence ID" value="NZ_CP011568.3"/>
</dbReference>
<name>A0A0G3EQN9_9BURK</name>
<dbReference type="AlphaFoldDB" id="A0A0G3EQN9"/>
<evidence type="ECO:0000313" key="3">
    <source>
        <dbReference type="Proteomes" id="UP000036700"/>
    </source>
</evidence>
<dbReference type="Pfam" id="PF13663">
    <property type="entry name" value="DUF4148"/>
    <property type="match status" value="1"/>
</dbReference>
<dbReference type="STRING" id="445709.ABW99_09090"/>
<dbReference type="Proteomes" id="UP000036700">
    <property type="component" value="Chromosome"/>
</dbReference>
<evidence type="ECO:0008006" key="4">
    <source>
        <dbReference type="Google" id="ProtNLM"/>
    </source>
</evidence>
<protein>
    <recommendedName>
        <fullName evidence="4">DUF4148 domain-containing protein</fullName>
    </recommendedName>
</protein>
<feature type="chain" id="PRO_5002553498" description="DUF4148 domain-containing protein" evidence="1">
    <location>
        <begin position="25"/>
        <end position="99"/>
    </location>
</feature>
<accession>A0A0G3EQN9</accession>
<dbReference type="EMBL" id="CP011568">
    <property type="protein sequence ID" value="AKJ68349.1"/>
    <property type="molecule type" value="Genomic_DNA"/>
</dbReference>
<evidence type="ECO:0000313" key="2">
    <source>
        <dbReference type="EMBL" id="AKJ68349.1"/>
    </source>
</evidence>
<keyword evidence="1" id="KW-0732">Signal</keyword>
<evidence type="ECO:0000256" key="1">
    <source>
        <dbReference type="SAM" id="SignalP"/>
    </source>
</evidence>